<keyword evidence="1" id="KW-1133">Transmembrane helix</keyword>
<keyword evidence="2" id="KW-0732">Signal</keyword>
<feature type="transmembrane region" description="Helical" evidence="1">
    <location>
        <begin position="201"/>
        <end position="218"/>
    </location>
</feature>
<evidence type="ECO:0000256" key="1">
    <source>
        <dbReference type="SAM" id="Phobius"/>
    </source>
</evidence>
<evidence type="ECO:0000313" key="3">
    <source>
        <dbReference type="EMBL" id="ODJ87566.1"/>
    </source>
</evidence>
<dbReference type="PROSITE" id="PS51257">
    <property type="entry name" value="PROKAR_LIPOPROTEIN"/>
    <property type="match status" value="1"/>
</dbReference>
<proteinExistence type="predicted"/>
<keyword evidence="4" id="KW-1185">Reference proteome</keyword>
<gene>
    <name evidence="3" type="ORF">CODIS_22780</name>
</gene>
<feature type="signal peptide" evidence="2">
    <location>
        <begin position="1"/>
        <end position="24"/>
    </location>
</feature>
<evidence type="ECO:0000256" key="2">
    <source>
        <dbReference type="SAM" id="SignalP"/>
    </source>
</evidence>
<protein>
    <recommendedName>
        <fullName evidence="5">PEP-CTERM protein-sorting domain-containing protein</fullName>
    </recommendedName>
</protein>
<accession>A0A7Z1AF55</accession>
<evidence type="ECO:0000313" key="4">
    <source>
        <dbReference type="Proteomes" id="UP000094769"/>
    </source>
</evidence>
<reference evidence="3 4" key="1">
    <citation type="submission" date="2016-06" db="EMBL/GenBank/DDBJ databases">
        <title>Genome sequence of endosymbiont of Candidatus Endolucinida thiodiazotropha.</title>
        <authorList>
            <person name="Poehlein A."/>
            <person name="Koenig S."/>
            <person name="Heiden S.E."/>
            <person name="Thuermer A."/>
            <person name="Voget S."/>
            <person name="Daniel R."/>
            <person name="Markert S."/>
            <person name="Gros O."/>
            <person name="Schweder T."/>
        </authorList>
    </citation>
    <scope>NUCLEOTIDE SEQUENCE [LARGE SCALE GENOMIC DNA]</scope>
    <source>
        <strain evidence="3 4">COS</strain>
    </source>
</reference>
<organism evidence="3 4">
    <name type="scientific">Candidatus Thiodiazotropha endolucinida</name>
    <dbReference type="NCBI Taxonomy" id="1655433"/>
    <lineage>
        <taxon>Bacteria</taxon>
        <taxon>Pseudomonadati</taxon>
        <taxon>Pseudomonadota</taxon>
        <taxon>Gammaproteobacteria</taxon>
        <taxon>Chromatiales</taxon>
        <taxon>Sedimenticolaceae</taxon>
        <taxon>Candidatus Thiodiazotropha</taxon>
    </lineage>
</organism>
<sequence>MDKNLLLVSIAFFTACLFTGPTRAALFDRGGGLIYDTVLDVTWLQDASYAETLGLGVQGSGKMNWVDADNWVSNLQFYDNVRDVTWNDWRMPATFIDKFDSVGFDETGQSSEMAYMYYVNLGFEANPSLDVNDPIPMSGNYNPFDNLQYRSYWSDTLTDLTTSARAWNLHFHFGYQNFTGILSDELNIWAVRDGNVSPVPLPPAILLMLSGLAILSMLRRDKKAQH</sequence>
<keyword evidence="1" id="KW-0472">Membrane</keyword>
<dbReference type="RefSeq" id="WP_162420194.1">
    <property type="nucleotide sequence ID" value="NZ_MARB01000011.1"/>
</dbReference>
<comment type="caution">
    <text evidence="3">The sequence shown here is derived from an EMBL/GenBank/DDBJ whole genome shotgun (WGS) entry which is preliminary data.</text>
</comment>
<keyword evidence="1" id="KW-0812">Transmembrane</keyword>
<dbReference type="Proteomes" id="UP000094769">
    <property type="component" value="Unassembled WGS sequence"/>
</dbReference>
<name>A0A7Z1AF55_9GAMM</name>
<dbReference type="EMBL" id="MARB01000011">
    <property type="protein sequence ID" value="ODJ87566.1"/>
    <property type="molecule type" value="Genomic_DNA"/>
</dbReference>
<feature type="chain" id="PRO_5031182044" description="PEP-CTERM protein-sorting domain-containing protein" evidence="2">
    <location>
        <begin position="25"/>
        <end position="226"/>
    </location>
</feature>
<dbReference type="AlphaFoldDB" id="A0A7Z1AF55"/>
<evidence type="ECO:0008006" key="5">
    <source>
        <dbReference type="Google" id="ProtNLM"/>
    </source>
</evidence>